<reference evidence="5 6" key="1">
    <citation type="submission" date="2023-04" db="EMBL/GenBank/DDBJ databases">
        <title>Klugiella caeni sp. nov. isolated from the sludge of biochemical tank.</title>
        <authorList>
            <person name="Geng K."/>
        </authorList>
    </citation>
    <scope>NUCLEOTIDE SEQUENCE [LARGE SCALE GENOMIC DNA]</scope>
    <source>
        <strain evidence="5 6">YN-L-19</strain>
    </source>
</reference>
<feature type="domain" description="Fe2OG dioxygenase" evidence="4">
    <location>
        <begin position="179"/>
        <end position="278"/>
    </location>
</feature>
<evidence type="ECO:0000313" key="6">
    <source>
        <dbReference type="Proteomes" id="UP001321506"/>
    </source>
</evidence>
<dbReference type="RefSeq" id="WP_281488767.1">
    <property type="nucleotide sequence ID" value="NZ_JASATX010000003.1"/>
</dbReference>
<dbReference type="GO" id="GO:0017000">
    <property type="term" value="P:antibiotic biosynthetic process"/>
    <property type="evidence" value="ECO:0007669"/>
    <property type="project" value="UniProtKB-KW"/>
</dbReference>
<dbReference type="EMBL" id="JASATX010000003">
    <property type="protein sequence ID" value="MDI2098980.1"/>
    <property type="molecule type" value="Genomic_DNA"/>
</dbReference>
<sequence>MSTSTSSSLSLPVLDLSRLACGDEEAAAFRDDLRRATHEVGFFYLTGHGVPQELIDRMISVGRKLFELPEADKLALNMVDSPHFRGYTRIGGELTQGAVDWREQIDIATEREPVTDPDAEDFWVLQGPNQWPAALPELRELATEWIERLNDVSLTLLHAWAEALGAPADVFDPAFAERPAPHIKIARYPGKEDAGQGVGAHKDLGVLTLLYVEEGKGGLQVERDGQWIDAPPVSGAFVVNIGELLEIATNGYLKATMHRVVSPAPGQDRISVPYFYGPALDATIPTIDLPPELAAEARGVTRDPSNPLHPVFGKNWLKSRLRAHQDVGWAHHPELMEAQGFTRDA</sequence>
<dbReference type="GO" id="GO:0046872">
    <property type="term" value="F:metal ion binding"/>
    <property type="evidence" value="ECO:0007669"/>
    <property type="project" value="UniProtKB-KW"/>
</dbReference>
<protein>
    <submittedName>
        <fullName evidence="5">2-oxoglutarate and iron-dependent oxygenase domain-containing protein</fullName>
    </submittedName>
</protein>
<accession>A0AAW6TA88</accession>
<dbReference type="Gene3D" id="2.60.120.330">
    <property type="entry name" value="B-lactam Antibiotic, Isopenicillin N Synthase, Chain"/>
    <property type="match status" value="1"/>
</dbReference>
<comment type="pathway">
    <text evidence="1">Antibiotic biosynthesis.</text>
</comment>
<dbReference type="PRINTS" id="PR00682">
    <property type="entry name" value="IPNSYNTHASE"/>
</dbReference>
<comment type="similarity">
    <text evidence="3">Belongs to the iron/ascorbate-dependent oxidoreductase family.</text>
</comment>
<dbReference type="InterPro" id="IPR005123">
    <property type="entry name" value="Oxoglu/Fe-dep_dioxygenase_dom"/>
</dbReference>
<dbReference type="Proteomes" id="UP001321506">
    <property type="component" value="Unassembled WGS sequence"/>
</dbReference>
<dbReference type="InterPro" id="IPR044861">
    <property type="entry name" value="IPNS-like_FE2OG_OXY"/>
</dbReference>
<gene>
    <name evidence="5" type="ORF">QF206_08405</name>
</gene>
<keyword evidence="3" id="KW-0560">Oxidoreductase</keyword>
<dbReference type="AlphaFoldDB" id="A0AAW6TA88"/>
<proteinExistence type="inferred from homology"/>
<dbReference type="PANTHER" id="PTHR47990">
    <property type="entry name" value="2-OXOGLUTARATE (2OG) AND FE(II)-DEPENDENT OXYGENASE SUPERFAMILY PROTEIN-RELATED"/>
    <property type="match status" value="1"/>
</dbReference>
<dbReference type="PROSITE" id="PS51471">
    <property type="entry name" value="FE2OG_OXY"/>
    <property type="match status" value="1"/>
</dbReference>
<dbReference type="InterPro" id="IPR027443">
    <property type="entry name" value="IPNS-like_sf"/>
</dbReference>
<dbReference type="InterPro" id="IPR026992">
    <property type="entry name" value="DIOX_N"/>
</dbReference>
<keyword evidence="3" id="KW-0479">Metal-binding</keyword>
<name>A0AAW6TA88_9MICO</name>
<evidence type="ECO:0000313" key="5">
    <source>
        <dbReference type="EMBL" id="MDI2098980.1"/>
    </source>
</evidence>
<evidence type="ECO:0000256" key="2">
    <source>
        <dbReference type="ARBA" id="ARBA00023194"/>
    </source>
</evidence>
<dbReference type="Pfam" id="PF03171">
    <property type="entry name" value="2OG-FeII_Oxy"/>
    <property type="match status" value="1"/>
</dbReference>
<dbReference type="GO" id="GO:0016491">
    <property type="term" value="F:oxidoreductase activity"/>
    <property type="evidence" value="ECO:0007669"/>
    <property type="project" value="UniProtKB-KW"/>
</dbReference>
<evidence type="ECO:0000256" key="1">
    <source>
        <dbReference type="ARBA" id="ARBA00004792"/>
    </source>
</evidence>
<dbReference type="Pfam" id="PF14226">
    <property type="entry name" value="DIOX_N"/>
    <property type="match status" value="1"/>
</dbReference>
<keyword evidence="6" id="KW-1185">Reference proteome</keyword>
<organism evidence="5 6">
    <name type="scientific">Ruicaihuangia caeni</name>
    <dbReference type="NCBI Taxonomy" id="3042517"/>
    <lineage>
        <taxon>Bacteria</taxon>
        <taxon>Bacillati</taxon>
        <taxon>Actinomycetota</taxon>
        <taxon>Actinomycetes</taxon>
        <taxon>Micrococcales</taxon>
        <taxon>Microbacteriaceae</taxon>
        <taxon>Ruicaihuangia</taxon>
    </lineage>
</organism>
<evidence type="ECO:0000256" key="3">
    <source>
        <dbReference type="RuleBase" id="RU003682"/>
    </source>
</evidence>
<keyword evidence="3" id="KW-0408">Iron</keyword>
<evidence type="ECO:0000259" key="4">
    <source>
        <dbReference type="PROSITE" id="PS51471"/>
    </source>
</evidence>
<dbReference type="InterPro" id="IPR050231">
    <property type="entry name" value="Iron_ascorbate_oxido_reductase"/>
</dbReference>
<keyword evidence="2" id="KW-0045">Antibiotic biosynthesis</keyword>
<comment type="caution">
    <text evidence="5">The sequence shown here is derived from an EMBL/GenBank/DDBJ whole genome shotgun (WGS) entry which is preliminary data.</text>
</comment>
<dbReference type="SUPFAM" id="SSF51197">
    <property type="entry name" value="Clavaminate synthase-like"/>
    <property type="match status" value="1"/>
</dbReference>